<evidence type="ECO:0000313" key="2">
    <source>
        <dbReference type="Proteomes" id="UP000801492"/>
    </source>
</evidence>
<evidence type="ECO:0000313" key="1">
    <source>
        <dbReference type="EMBL" id="KAF2893342.1"/>
    </source>
</evidence>
<reference evidence="1" key="1">
    <citation type="submission" date="2019-08" db="EMBL/GenBank/DDBJ databases">
        <title>The genome of the North American firefly Photinus pyralis.</title>
        <authorList>
            <consortium name="Photinus pyralis genome working group"/>
            <person name="Fallon T.R."/>
            <person name="Sander Lower S.E."/>
            <person name="Weng J.-K."/>
        </authorList>
    </citation>
    <scope>NUCLEOTIDE SEQUENCE</scope>
    <source>
        <strain evidence="1">TRF0915ILg1</strain>
        <tissue evidence="1">Whole body</tissue>
    </source>
</reference>
<keyword evidence="2" id="KW-1185">Reference proteome</keyword>
<name>A0A8K0CXU8_IGNLU</name>
<dbReference type="OrthoDB" id="6580598at2759"/>
<sequence length="204" mass="23650">MKPRIDTIAAYIKSQIINKVKPPPFFAISCDEFTNIVNCACVYVRYVSKDQIEEKILYLQSLTAGTKSDDVFDSINYLDWNKLIELCKEGARSGLTQKLRKNNPMPVNTDSVIHRQALASKHLLQNLRQTLDSAINVVNSRLFILLCEDLDFDHIVLLFHTEVRWLSEGNMLARFHELKDEVIRFLELKGKNDVLKMFSNEQFR</sequence>
<evidence type="ECO:0008006" key="3">
    <source>
        <dbReference type="Google" id="ProtNLM"/>
    </source>
</evidence>
<organism evidence="1 2">
    <name type="scientific">Ignelater luminosus</name>
    <name type="common">Cucubano</name>
    <name type="synonym">Pyrophorus luminosus</name>
    <dbReference type="NCBI Taxonomy" id="2038154"/>
    <lineage>
        <taxon>Eukaryota</taxon>
        <taxon>Metazoa</taxon>
        <taxon>Ecdysozoa</taxon>
        <taxon>Arthropoda</taxon>
        <taxon>Hexapoda</taxon>
        <taxon>Insecta</taxon>
        <taxon>Pterygota</taxon>
        <taxon>Neoptera</taxon>
        <taxon>Endopterygota</taxon>
        <taxon>Coleoptera</taxon>
        <taxon>Polyphaga</taxon>
        <taxon>Elateriformia</taxon>
        <taxon>Elateroidea</taxon>
        <taxon>Elateridae</taxon>
        <taxon>Agrypninae</taxon>
        <taxon>Pyrophorini</taxon>
        <taxon>Ignelater</taxon>
    </lineage>
</organism>
<gene>
    <name evidence="1" type="ORF">ILUMI_12831</name>
</gene>
<dbReference type="EMBL" id="VTPC01008061">
    <property type="protein sequence ID" value="KAF2893342.1"/>
    <property type="molecule type" value="Genomic_DNA"/>
</dbReference>
<comment type="caution">
    <text evidence="1">The sequence shown here is derived from an EMBL/GenBank/DDBJ whole genome shotgun (WGS) entry which is preliminary data.</text>
</comment>
<protein>
    <recommendedName>
        <fullName evidence="3">Zinc finger BED domain-containing protein 5</fullName>
    </recommendedName>
</protein>
<dbReference type="PANTHER" id="PTHR45913:SF19">
    <property type="entry name" value="LOW QUALITY PROTEIN: ZINC FINGER BED DOMAIN-CONTAINING PROTEIN 5-LIKE"/>
    <property type="match status" value="1"/>
</dbReference>
<dbReference type="Proteomes" id="UP000801492">
    <property type="component" value="Unassembled WGS sequence"/>
</dbReference>
<accession>A0A8K0CXU8</accession>
<dbReference type="PANTHER" id="PTHR45913">
    <property type="entry name" value="EPM2A-INTERACTING PROTEIN 1"/>
    <property type="match status" value="1"/>
</dbReference>
<proteinExistence type="predicted"/>
<dbReference type="AlphaFoldDB" id="A0A8K0CXU8"/>